<name>A0ACB9MR22_BAUVA</name>
<reference evidence="1 2" key="1">
    <citation type="journal article" date="2022" name="DNA Res.">
        <title>Chromosomal-level genome assembly of the orchid tree Bauhinia variegata (Leguminosae; Cercidoideae) supports the allotetraploid origin hypothesis of Bauhinia.</title>
        <authorList>
            <person name="Zhong Y."/>
            <person name="Chen Y."/>
            <person name="Zheng D."/>
            <person name="Pang J."/>
            <person name="Liu Y."/>
            <person name="Luo S."/>
            <person name="Meng S."/>
            <person name="Qian L."/>
            <person name="Wei D."/>
            <person name="Dai S."/>
            <person name="Zhou R."/>
        </authorList>
    </citation>
    <scope>NUCLEOTIDE SEQUENCE [LARGE SCALE GENOMIC DNA]</scope>
    <source>
        <strain evidence="1">BV-YZ2020</strain>
    </source>
</reference>
<keyword evidence="2" id="KW-1185">Reference proteome</keyword>
<dbReference type="Proteomes" id="UP000828941">
    <property type="component" value="Chromosome 8"/>
</dbReference>
<comment type="caution">
    <text evidence="1">The sequence shown here is derived from an EMBL/GenBank/DDBJ whole genome shotgun (WGS) entry which is preliminary data.</text>
</comment>
<dbReference type="EMBL" id="CM039433">
    <property type="protein sequence ID" value="KAI4326787.1"/>
    <property type="molecule type" value="Genomic_DNA"/>
</dbReference>
<sequence>MVAMSAGMLAQQSPRWKPPFHSGIHIAAFVAFTMNTTDGSLVSARMKIVQNHLLPLFFISKQWATSLKWFSSLWSCLRVYHRITGKKKLQTHNQCSLPNSTANS</sequence>
<gene>
    <name evidence="1" type="ORF">L6164_019321</name>
</gene>
<proteinExistence type="predicted"/>
<evidence type="ECO:0000313" key="1">
    <source>
        <dbReference type="EMBL" id="KAI4326787.1"/>
    </source>
</evidence>
<protein>
    <submittedName>
        <fullName evidence="1">Uncharacterized protein</fullName>
    </submittedName>
</protein>
<accession>A0ACB9MR22</accession>
<evidence type="ECO:0000313" key="2">
    <source>
        <dbReference type="Proteomes" id="UP000828941"/>
    </source>
</evidence>
<organism evidence="1 2">
    <name type="scientific">Bauhinia variegata</name>
    <name type="common">Purple orchid tree</name>
    <name type="synonym">Phanera variegata</name>
    <dbReference type="NCBI Taxonomy" id="167791"/>
    <lineage>
        <taxon>Eukaryota</taxon>
        <taxon>Viridiplantae</taxon>
        <taxon>Streptophyta</taxon>
        <taxon>Embryophyta</taxon>
        <taxon>Tracheophyta</taxon>
        <taxon>Spermatophyta</taxon>
        <taxon>Magnoliopsida</taxon>
        <taxon>eudicotyledons</taxon>
        <taxon>Gunneridae</taxon>
        <taxon>Pentapetalae</taxon>
        <taxon>rosids</taxon>
        <taxon>fabids</taxon>
        <taxon>Fabales</taxon>
        <taxon>Fabaceae</taxon>
        <taxon>Cercidoideae</taxon>
        <taxon>Cercideae</taxon>
        <taxon>Bauhiniinae</taxon>
        <taxon>Bauhinia</taxon>
    </lineage>
</organism>